<feature type="domain" description="UPAR/Ly6" evidence="5">
    <location>
        <begin position="124"/>
        <end position="186"/>
    </location>
</feature>
<keyword evidence="3" id="KW-0812">Transmembrane</keyword>
<feature type="chain" id="PRO_5044664209" evidence="4">
    <location>
        <begin position="21"/>
        <end position="241"/>
    </location>
</feature>
<keyword evidence="3" id="KW-0472">Membrane</keyword>
<evidence type="ECO:0000256" key="3">
    <source>
        <dbReference type="SAM" id="Phobius"/>
    </source>
</evidence>
<evidence type="ECO:0000256" key="1">
    <source>
        <dbReference type="ARBA" id="ARBA00004613"/>
    </source>
</evidence>
<dbReference type="CDD" id="cd23568">
    <property type="entry name" value="TFP_LU_ECD_LYPD8_rpt1"/>
    <property type="match status" value="1"/>
</dbReference>
<feature type="transmembrane region" description="Helical" evidence="3">
    <location>
        <begin position="221"/>
        <end position="240"/>
    </location>
</feature>
<dbReference type="InterPro" id="IPR050918">
    <property type="entry name" value="CNF-like_PLA2_Inhibitor"/>
</dbReference>
<gene>
    <name evidence="6" type="primary">LYPD8</name>
</gene>
<dbReference type="CTD" id="646627"/>
<organism evidence="6 7">
    <name type="scientific">Microcebus murinus</name>
    <name type="common">Gray mouse lemur</name>
    <name type="synonym">Lemur murinus</name>
    <dbReference type="NCBI Taxonomy" id="30608"/>
    <lineage>
        <taxon>Eukaryota</taxon>
        <taxon>Metazoa</taxon>
        <taxon>Chordata</taxon>
        <taxon>Craniata</taxon>
        <taxon>Vertebrata</taxon>
        <taxon>Euteleostomi</taxon>
        <taxon>Mammalia</taxon>
        <taxon>Eutheria</taxon>
        <taxon>Euarchontoglires</taxon>
        <taxon>Primates</taxon>
        <taxon>Strepsirrhini</taxon>
        <taxon>Lemuriformes</taxon>
        <taxon>Cheirogaleidae</taxon>
        <taxon>Microcebus</taxon>
    </lineage>
</organism>
<keyword evidence="4" id="KW-0732">Signal</keyword>
<evidence type="ECO:0000259" key="5">
    <source>
        <dbReference type="Pfam" id="PF00021"/>
    </source>
</evidence>
<evidence type="ECO:0000313" key="6">
    <source>
        <dbReference type="Ensembl" id="ENSMICP00000018698.1"/>
    </source>
</evidence>
<proteinExistence type="predicted"/>
<evidence type="ECO:0000313" key="7">
    <source>
        <dbReference type="Proteomes" id="UP000694394"/>
    </source>
</evidence>
<feature type="domain" description="UPAR/Ly6" evidence="5">
    <location>
        <begin position="20"/>
        <end position="109"/>
    </location>
</feature>
<protein>
    <submittedName>
        <fullName evidence="6">LY6/PLAUR domain containing 8</fullName>
    </submittedName>
</protein>
<reference evidence="6" key="3">
    <citation type="submission" date="2025-05" db="UniProtKB">
        <authorList>
            <consortium name="Ensembl"/>
        </authorList>
    </citation>
    <scope>IDENTIFICATION</scope>
</reference>
<dbReference type="GeneID" id="105865733"/>
<reference evidence="6" key="1">
    <citation type="submission" date="2007-07" db="EMBL/GenBank/DDBJ databases">
        <authorList>
            <consortium name="The Genome Sequencing Platform"/>
            <consortium name="The Genome Assembly Team"/>
            <person name="Lindblad-Toh K."/>
            <person name="DiPalma F."/>
            <person name="Gnerre S."/>
            <person name="Clamp M."/>
            <person name="Lander E.S."/>
        </authorList>
    </citation>
    <scope>NUCLEOTIDE SEQUENCE [LARGE SCALE GENOMIC DNA]</scope>
</reference>
<dbReference type="GeneTree" id="ENSGT00570000079564"/>
<dbReference type="EMBL" id="ABDC03017151">
    <property type="status" value="NOT_ANNOTATED_CDS"/>
    <property type="molecule type" value="Genomic_DNA"/>
</dbReference>
<dbReference type="Pfam" id="PF00021">
    <property type="entry name" value="UPAR_LY6"/>
    <property type="match status" value="2"/>
</dbReference>
<dbReference type="RefSeq" id="XP_012610024.1">
    <property type="nucleotide sequence ID" value="XM_012754570.2"/>
</dbReference>
<dbReference type="PANTHER" id="PTHR20914:SF2">
    <property type="entry name" value="LY6_PLAUR DOMAIN-CONTAINING PROTEIN 8"/>
    <property type="match status" value="1"/>
</dbReference>
<dbReference type="GO" id="GO:0005615">
    <property type="term" value="C:extracellular space"/>
    <property type="evidence" value="ECO:0007669"/>
    <property type="project" value="TreeGrafter"/>
</dbReference>
<dbReference type="EMBL" id="ABDC03017150">
    <property type="status" value="NOT_ANNOTATED_CDS"/>
    <property type="molecule type" value="Genomic_DNA"/>
</dbReference>
<dbReference type="Proteomes" id="UP000694394">
    <property type="component" value="Chromosome 13"/>
</dbReference>
<dbReference type="InterPro" id="IPR016054">
    <property type="entry name" value="LY6_UPA_recep-like"/>
</dbReference>
<dbReference type="GO" id="GO:0050829">
    <property type="term" value="P:defense response to Gram-negative bacterium"/>
    <property type="evidence" value="ECO:0007669"/>
    <property type="project" value="TreeGrafter"/>
</dbReference>
<evidence type="ECO:0000256" key="4">
    <source>
        <dbReference type="SAM" id="SignalP"/>
    </source>
</evidence>
<dbReference type="PANTHER" id="PTHR20914">
    <property type="entry name" value="LY6/PLAUR DOMAIN-CONTAINING PROTEIN 8"/>
    <property type="match status" value="1"/>
</dbReference>
<keyword evidence="2" id="KW-0964">Secreted</keyword>
<feature type="signal peptide" evidence="4">
    <location>
        <begin position="1"/>
        <end position="20"/>
    </location>
</feature>
<dbReference type="RefSeq" id="XP_012610027.1">
    <property type="nucleotide sequence ID" value="XM_012754573.2"/>
</dbReference>
<dbReference type="AlphaFoldDB" id="A0A8B7FMK6"/>
<dbReference type="Ensembl" id="ENSMICT00000046381.2">
    <property type="protein sequence ID" value="ENSMICP00000018698.1"/>
    <property type="gene ID" value="ENSMICG00000029880.2"/>
</dbReference>
<accession>A0A8B7FMK6</accession>
<sequence>MKGILVAAVIAALAVAAVESTSCLQCHSWNNSCVDAAVFECPLSANNSCVSSTVNSSLGAAIRLYQAMSCSAENCSEETNTVMAFAVHTSDNESFHFASQCCQGGGCNSTSEDLDPPLRNVTSNIECPACYGPNETACVERIHRCYEGERCVSLVAEFTNGTASQRLALKGCSDLSDSACRALSAGNTTLGGVIFRKVECAASPATSPTTSPTTSPATSPASLASLAFLVLAGLALLGLLL</sequence>
<dbReference type="RefSeq" id="XP_012610025.1">
    <property type="nucleotide sequence ID" value="XM_012754571.2"/>
</dbReference>
<dbReference type="OrthoDB" id="9838086at2759"/>
<reference evidence="6" key="2">
    <citation type="submission" date="2016-12" db="EMBL/GenBank/DDBJ databases">
        <title>Mouse lemur reference genome and diversity panel.</title>
        <authorList>
            <person name="Harris R."/>
            <person name="Larsen P."/>
            <person name="Liu Y."/>
            <person name="Hughes D.S."/>
            <person name="Murali S."/>
            <person name="Raveendran M."/>
            <person name="Korchina V."/>
            <person name="Wang M."/>
            <person name="Jhangiani S."/>
            <person name="Bandaranaike D."/>
            <person name="Bellair M."/>
            <person name="Blankenburg K."/>
            <person name="Chao H."/>
            <person name="Dahdouli M."/>
            <person name="Dinh H."/>
            <person name="Doddapaneni H."/>
            <person name="English A."/>
            <person name="Firestine M."/>
            <person name="Gnanaolivu R."/>
            <person name="Gross S."/>
            <person name="Hernandez B."/>
            <person name="Javaid M."/>
            <person name="Jayaseelan J."/>
            <person name="Jones J."/>
            <person name="Khan Z."/>
            <person name="Kovar C."/>
            <person name="Kurapati P."/>
            <person name="Le B."/>
            <person name="Lee S."/>
            <person name="Li M."/>
            <person name="Mathew T."/>
            <person name="Narasimhan A."/>
            <person name="Ngo D."/>
            <person name="Nguyen L."/>
            <person name="Okwuonu G."/>
            <person name="Ongeri F."/>
            <person name="Osuji N."/>
            <person name="Pu L.-L."/>
            <person name="Puazo M."/>
            <person name="Quiroz J."/>
            <person name="Raj R."/>
            <person name="Rajbhandari K."/>
            <person name="Reid J.G."/>
            <person name="Santibanez J."/>
            <person name="Sexton D."/>
            <person name="Skinner E."/>
            <person name="Vee V."/>
            <person name="Weissenberger G."/>
            <person name="Wu Y."/>
            <person name="Xin Y."/>
            <person name="Han Y."/>
            <person name="Campbell C."/>
            <person name="Brown A."/>
            <person name="Sullivan B."/>
            <person name="Shelton J."/>
            <person name="Brown S."/>
            <person name="Dudchenko O."/>
            <person name="Machol I."/>
            <person name="Durand N."/>
            <person name="Shamim M."/>
            <person name="Lieberman A."/>
            <person name="Muzny D.M."/>
            <person name="Richards S."/>
            <person name="Yoder A."/>
            <person name="Worley K.C."/>
            <person name="Rogers J."/>
            <person name="Gibbs R.A."/>
        </authorList>
    </citation>
    <scope>NUCLEOTIDE SEQUENCE [LARGE SCALE GENOMIC DNA]</scope>
</reference>
<dbReference type="RefSeq" id="XP_012610028.1">
    <property type="nucleotide sequence ID" value="XM_012754574.3"/>
</dbReference>
<evidence type="ECO:0000256" key="2">
    <source>
        <dbReference type="ARBA" id="ARBA00022525"/>
    </source>
</evidence>
<comment type="subcellular location">
    <subcellularLocation>
        <location evidence="1">Secreted</location>
    </subcellularLocation>
</comment>
<name>A0A8B7FMK6_MICMU</name>
<keyword evidence="3" id="KW-1133">Transmembrane helix</keyword>
<keyword evidence="7" id="KW-1185">Reference proteome</keyword>
<dbReference type="CDD" id="cd23569">
    <property type="entry name" value="TFP_LU_ECD_LYPD8_rpt2"/>
    <property type="match status" value="1"/>
</dbReference>
<dbReference type="Ensembl" id="ENSMICT00000065120.1">
    <property type="protein sequence ID" value="ENSMICP00000043210.1"/>
    <property type="gene ID" value="ENSMICG00000029880.2"/>
</dbReference>